<reference evidence="8 9" key="1">
    <citation type="journal article" date="2023" name="Elife">
        <title>Identification of key yeast species and microbe-microbe interactions impacting larval growth of Drosophila in the wild.</title>
        <authorList>
            <person name="Mure A."/>
            <person name="Sugiura Y."/>
            <person name="Maeda R."/>
            <person name="Honda K."/>
            <person name="Sakurai N."/>
            <person name="Takahashi Y."/>
            <person name="Watada M."/>
            <person name="Katoh T."/>
            <person name="Gotoh A."/>
            <person name="Gotoh Y."/>
            <person name="Taniguchi I."/>
            <person name="Nakamura K."/>
            <person name="Hayashi T."/>
            <person name="Katayama T."/>
            <person name="Uemura T."/>
            <person name="Hattori Y."/>
        </authorList>
    </citation>
    <scope>NUCLEOTIDE SEQUENCE [LARGE SCALE GENOMIC DNA]</scope>
    <source>
        <strain evidence="8 9">SC-9</strain>
    </source>
</reference>
<sequence length="325" mass="36841">MPTQIDKDYLRSFQNYLMQCNNIIVLVGAGLSAASGVQTYQNSSGYWKDFHSIDISTPDAFLDNPGLVWQFYSWRRHRALKAKPNKGHYAIAALSEKFNSANNNERKRKNNKQCLTINQNVDGLNLRAGHDKANLLELHGNLFDLRCTDFFCSYRESNNFEHPLTQALGLVDDESDKGDDTYEEHNRNKKRRLDREKGKVNTNLSKEDLPACPRCGGLLRPGVVWFGESIPLKAINTIDDFFVSNKIDLILVVGTSGKMWPAIGYVERVRLQGGKIAIFNTEVNSDEISNDKDCWGFEGDASETLGIALEPVIGRNYVPRNYRKR</sequence>
<dbReference type="GO" id="GO:0046872">
    <property type="term" value="F:metal ion binding"/>
    <property type="evidence" value="ECO:0007669"/>
    <property type="project" value="UniProtKB-KW"/>
</dbReference>
<feature type="region of interest" description="Disordered" evidence="6">
    <location>
        <begin position="171"/>
        <end position="200"/>
    </location>
</feature>
<name>A0AAV5QIQ8_9ASCO</name>
<keyword evidence="9" id="KW-1185">Reference proteome</keyword>
<proteinExistence type="inferred from homology"/>
<dbReference type="Proteomes" id="UP001360560">
    <property type="component" value="Unassembled WGS sequence"/>
</dbReference>
<feature type="binding site" evidence="5">
    <location>
        <position position="152"/>
    </location>
    <ligand>
        <name>Zn(2+)</name>
        <dbReference type="ChEBI" id="CHEBI:29105"/>
    </ligand>
</feature>
<dbReference type="InterPro" id="IPR050134">
    <property type="entry name" value="NAD-dep_sirtuin_deacylases"/>
</dbReference>
<evidence type="ECO:0000256" key="5">
    <source>
        <dbReference type="PROSITE-ProRule" id="PRU00236"/>
    </source>
</evidence>
<feature type="binding site" evidence="5">
    <location>
        <position position="212"/>
    </location>
    <ligand>
        <name>Zn(2+)</name>
        <dbReference type="ChEBI" id="CHEBI:29105"/>
    </ligand>
</feature>
<dbReference type="Gene3D" id="3.30.1600.10">
    <property type="entry name" value="SIR2/SIRT2 'Small Domain"/>
    <property type="match status" value="1"/>
</dbReference>
<dbReference type="SUPFAM" id="SSF52467">
    <property type="entry name" value="DHS-like NAD/FAD-binding domain"/>
    <property type="match status" value="1"/>
</dbReference>
<keyword evidence="5" id="KW-0862">Zinc</keyword>
<dbReference type="Pfam" id="PF02146">
    <property type="entry name" value="SIR2"/>
    <property type="match status" value="1"/>
</dbReference>
<evidence type="ECO:0000256" key="1">
    <source>
        <dbReference type="ARBA" id="ARBA00006924"/>
    </source>
</evidence>
<feature type="active site" description="Proton acceptor" evidence="5">
    <location>
        <position position="139"/>
    </location>
</feature>
<feature type="binding site" evidence="5">
    <location>
        <position position="215"/>
    </location>
    <ligand>
        <name>Zn(2+)</name>
        <dbReference type="ChEBI" id="CHEBI:29105"/>
    </ligand>
</feature>
<protein>
    <recommendedName>
        <fullName evidence="7">Deacetylase sirtuin-type domain-containing protein</fullName>
    </recommendedName>
</protein>
<comment type="similarity">
    <text evidence="1">Belongs to the sirtuin family. Class I subfamily.</text>
</comment>
<dbReference type="PANTHER" id="PTHR11085:SF10">
    <property type="entry name" value="NAD-DEPENDENT PROTEIN DEACYLASE SIRTUIN-5, MITOCHONDRIAL-RELATED"/>
    <property type="match status" value="1"/>
</dbReference>
<dbReference type="GO" id="GO:0005634">
    <property type="term" value="C:nucleus"/>
    <property type="evidence" value="ECO:0007669"/>
    <property type="project" value="TreeGrafter"/>
</dbReference>
<gene>
    <name evidence="8" type="ORF">DASC09_015900</name>
</gene>
<dbReference type="GeneID" id="90072244"/>
<keyword evidence="4" id="KW-0520">NAD</keyword>
<dbReference type="Gene3D" id="3.40.50.1220">
    <property type="entry name" value="TPP-binding domain"/>
    <property type="match status" value="1"/>
</dbReference>
<dbReference type="EMBL" id="BTFZ01000002">
    <property type="protein sequence ID" value="GMM34265.1"/>
    <property type="molecule type" value="Genomic_DNA"/>
</dbReference>
<evidence type="ECO:0000313" key="8">
    <source>
        <dbReference type="EMBL" id="GMM34265.1"/>
    </source>
</evidence>
<evidence type="ECO:0000256" key="2">
    <source>
        <dbReference type="ARBA" id="ARBA00022491"/>
    </source>
</evidence>
<feature type="domain" description="Deacetylase sirtuin-type" evidence="7">
    <location>
        <begin position="3"/>
        <end position="324"/>
    </location>
</feature>
<organism evidence="8 9">
    <name type="scientific">Saccharomycopsis crataegensis</name>
    <dbReference type="NCBI Taxonomy" id="43959"/>
    <lineage>
        <taxon>Eukaryota</taxon>
        <taxon>Fungi</taxon>
        <taxon>Dikarya</taxon>
        <taxon>Ascomycota</taxon>
        <taxon>Saccharomycotina</taxon>
        <taxon>Saccharomycetes</taxon>
        <taxon>Saccharomycopsidaceae</taxon>
        <taxon>Saccharomycopsis</taxon>
    </lineage>
</organism>
<keyword evidence="3" id="KW-0808">Transferase</keyword>
<dbReference type="PANTHER" id="PTHR11085">
    <property type="entry name" value="NAD-DEPENDENT PROTEIN DEACYLASE SIRTUIN-5, MITOCHONDRIAL-RELATED"/>
    <property type="match status" value="1"/>
</dbReference>
<dbReference type="PROSITE" id="PS50305">
    <property type="entry name" value="SIRTUIN"/>
    <property type="match status" value="1"/>
</dbReference>
<dbReference type="AlphaFoldDB" id="A0AAV5QIQ8"/>
<accession>A0AAV5QIQ8</accession>
<evidence type="ECO:0000259" key="7">
    <source>
        <dbReference type="PROSITE" id="PS50305"/>
    </source>
</evidence>
<keyword evidence="2" id="KW-0678">Repressor</keyword>
<dbReference type="InterPro" id="IPR026591">
    <property type="entry name" value="Sirtuin_cat_small_dom_sf"/>
</dbReference>
<comment type="caution">
    <text evidence="8">The sequence shown here is derived from an EMBL/GenBank/DDBJ whole genome shotgun (WGS) entry which is preliminary data.</text>
</comment>
<dbReference type="GO" id="GO:0017136">
    <property type="term" value="F:histone deacetylase activity, NAD-dependent"/>
    <property type="evidence" value="ECO:0007669"/>
    <property type="project" value="TreeGrafter"/>
</dbReference>
<evidence type="ECO:0000256" key="6">
    <source>
        <dbReference type="SAM" id="MobiDB-lite"/>
    </source>
</evidence>
<feature type="binding site" evidence="5">
    <location>
        <position position="147"/>
    </location>
    <ligand>
        <name>Zn(2+)</name>
        <dbReference type="ChEBI" id="CHEBI:29105"/>
    </ligand>
</feature>
<dbReference type="InterPro" id="IPR029035">
    <property type="entry name" value="DHS-like_NAD/FAD-binding_dom"/>
</dbReference>
<evidence type="ECO:0000256" key="3">
    <source>
        <dbReference type="ARBA" id="ARBA00022679"/>
    </source>
</evidence>
<evidence type="ECO:0000256" key="4">
    <source>
        <dbReference type="ARBA" id="ARBA00023027"/>
    </source>
</evidence>
<evidence type="ECO:0000313" key="9">
    <source>
        <dbReference type="Proteomes" id="UP001360560"/>
    </source>
</evidence>
<dbReference type="InterPro" id="IPR003000">
    <property type="entry name" value="Sirtuin"/>
</dbReference>
<dbReference type="RefSeq" id="XP_064851265.1">
    <property type="nucleotide sequence ID" value="XM_064995193.1"/>
</dbReference>
<dbReference type="GO" id="GO:0070403">
    <property type="term" value="F:NAD+ binding"/>
    <property type="evidence" value="ECO:0007669"/>
    <property type="project" value="InterPro"/>
</dbReference>
<dbReference type="InterPro" id="IPR026590">
    <property type="entry name" value="Ssirtuin_cat_dom"/>
</dbReference>
<keyword evidence="5" id="KW-0479">Metal-binding</keyword>